<dbReference type="Gene3D" id="2.60.40.740">
    <property type="match status" value="1"/>
</dbReference>
<dbReference type="OrthoDB" id="2249722at2"/>
<feature type="domain" description="Gram-positive pilin subunit D1 N-terminal" evidence="8">
    <location>
        <begin position="37"/>
        <end position="185"/>
    </location>
</feature>
<dbReference type="EMBL" id="NGKC01000002">
    <property type="protein sequence ID" value="RSU13893.1"/>
    <property type="molecule type" value="Genomic_DNA"/>
</dbReference>
<dbReference type="Gene3D" id="2.60.40.10">
    <property type="entry name" value="Immunoglobulins"/>
    <property type="match status" value="2"/>
</dbReference>
<dbReference type="CDD" id="cd12087">
    <property type="entry name" value="TM_EGFR-like"/>
    <property type="match status" value="1"/>
</dbReference>
<proteinExistence type="predicted"/>
<evidence type="ECO:0000256" key="1">
    <source>
        <dbReference type="ARBA" id="ARBA00022512"/>
    </source>
</evidence>
<keyword evidence="3 6" id="KW-0732">Signal</keyword>
<feature type="transmembrane region" description="Helical" evidence="5">
    <location>
        <begin position="492"/>
        <end position="514"/>
    </location>
</feature>
<feature type="chain" id="PRO_5019245011" evidence="6">
    <location>
        <begin position="28"/>
        <end position="521"/>
    </location>
</feature>
<dbReference type="Pfam" id="PF16555">
    <property type="entry name" value="GramPos_pilinD1"/>
    <property type="match status" value="1"/>
</dbReference>
<evidence type="ECO:0000256" key="2">
    <source>
        <dbReference type="ARBA" id="ARBA00022525"/>
    </source>
</evidence>
<comment type="caution">
    <text evidence="9">The sequence shown here is derived from an EMBL/GenBank/DDBJ whole genome shotgun (WGS) entry which is preliminary data.</text>
</comment>
<evidence type="ECO:0000256" key="3">
    <source>
        <dbReference type="ARBA" id="ARBA00022729"/>
    </source>
</evidence>
<dbReference type="NCBIfam" id="TIGR04226">
    <property type="entry name" value="RrgB_K2N_iso_D2"/>
    <property type="match status" value="1"/>
</dbReference>
<keyword evidence="5" id="KW-0812">Transmembrane</keyword>
<keyword evidence="2" id="KW-0964">Secreted</keyword>
<organism evidence="9 10">
    <name type="scientific">Vagococcus acidifermentans</name>
    <dbReference type="NCBI Taxonomy" id="564710"/>
    <lineage>
        <taxon>Bacteria</taxon>
        <taxon>Bacillati</taxon>
        <taxon>Bacillota</taxon>
        <taxon>Bacilli</taxon>
        <taxon>Lactobacillales</taxon>
        <taxon>Enterococcaceae</taxon>
        <taxon>Vagococcus</taxon>
    </lineage>
</organism>
<dbReference type="Pfam" id="PF00746">
    <property type="entry name" value="Gram_pos_anchor"/>
    <property type="match status" value="1"/>
</dbReference>
<reference evidence="9 10" key="1">
    <citation type="submission" date="2017-05" db="EMBL/GenBank/DDBJ databases">
        <title>Vagococcus spp. assemblies.</title>
        <authorList>
            <person name="Gulvik C.A."/>
        </authorList>
    </citation>
    <scope>NUCLEOTIDE SEQUENCE [LARGE SCALE GENOMIC DNA]</scope>
    <source>
        <strain evidence="9 10">LMG 24798</strain>
    </source>
</reference>
<dbReference type="InterPro" id="IPR026466">
    <property type="entry name" value="Fim_isopep_form_D2_dom"/>
</dbReference>
<dbReference type="InterPro" id="IPR032364">
    <property type="entry name" value="GramPos_pilinD1_N"/>
</dbReference>
<keyword evidence="5" id="KW-1133">Transmembrane helix</keyword>
<dbReference type="InterPro" id="IPR019931">
    <property type="entry name" value="LPXTG_anchor"/>
</dbReference>
<gene>
    <name evidence="9" type="ORF">CBF27_03050</name>
</gene>
<feature type="signal peptide" evidence="6">
    <location>
        <begin position="1"/>
        <end position="27"/>
    </location>
</feature>
<evidence type="ECO:0000256" key="4">
    <source>
        <dbReference type="ARBA" id="ARBA00023088"/>
    </source>
</evidence>
<keyword evidence="4" id="KW-0572">Peptidoglycan-anchor</keyword>
<dbReference type="AlphaFoldDB" id="A0A430B0M3"/>
<dbReference type="NCBIfam" id="TIGR01167">
    <property type="entry name" value="LPXTG_anchor"/>
    <property type="match status" value="1"/>
</dbReference>
<dbReference type="NCBIfam" id="NF033902">
    <property type="entry name" value="iso_D2_wall_anc"/>
    <property type="match status" value="1"/>
</dbReference>
<name>A0A430B0M3_9ENTE</name>
<feature type="domain" description="Gram-positive cocci surface proteins LPxTG" evidence="7">
    <location>
        <begin position="479"/>
        <end position="515"/>
    </location>
</feature>
<evidence type="ECO:0000313" key="10">
    <source>
        <dbReference type="Proteomes" id="UP000286773"/>
    </source>
</evidence>
<keyword evidence="10" id="KW-1185">Reference proteome</keyword>
<evidence type="ECO:0000256" key="5">
    <source>
        <dbReference type="SAM" id="Phobius"/>
    </source>
</evidence>
<dbReference type="InterPro" id="IPR013783">
    <property type="entry name" value="Ig-like_fold"/>
</dbReference>
<dbReference type="RefSeq" id="WP_126812294.1">
    <property type="nucleotide sequence ID" value="NZ_NGKC01000002.1"/>
</dbReference>
<evidence type="ECO:0000259" key="7">
    <source>
        <dbReference type="Pfam" id="PF00746"/>
    </source>
</evidence>
<dbReference type="Proteomes" id="UP000286773">
    <property type="component" value="Unassembled WGS sequence"/>
</dbReference>
<protein>
    <submittedName>
        <fullName evidence="9">Uncharacterized protein</fullName>
    </submittedName>
</protein>
<dbReference type="InterPro" id="IPR048052">
    <property type="entry name" value="FM1-like"/>
</dbReference>
<evidence type="ECO:0000259" key="8">
    <source>
        <dbReference type="Pfam" id="PF16555"/>
    </source>
</evidence>
<accession>A0A430B0M3</accession>
<evidence type="ECO:0000256" key="6">
    <source>
        <dbReference type="SAM" id="SignalP"/>
    </source>
</evidence>
<sequence>MIKQVIKQVLLAIAAVLIVGSPLATEAADSLPPLEGNLFIHKYYMDDIAEAGLPNDGRLAAQIPESAVPLPGVTFDLYQIKPIDGRYPEGKSLVVDADKLTVTDEGIAYRLEKSVSVQTNSQGTAEAVGIPQGSYVVVERPVGTVTLDGKEMVVNPSPPFVVHVPLTNPSGTGWLSDVHVYPKNEGIVVGKIVATSRALNIGGTVSYLVHAKVPAGISDDDAAINSAIRFTIQDVLDDALSFLPDSLKVYQSDQITSTGADLAELSAGQDYDVVRQPDVSIHFTESGRQKLSKKKYVLLAFDSILNTHVLANERPVVANTAKLIFANKNGVVIEKQTLPVDIHTGIIEVTTVSAQQLAKLSGASFQIASSKENAQNKRFMRKDAQGGVIDFNETGYEEAEPWVETTNAEGHTRFEGIRDYLSTADADGEETISRFAEYWLVQTKAPAGYYLLDQPVLVTFDEESSTGEQPIYTISTQIKNSKKGLLPRTGSIGAIVLSVLGIVVIGASVIFFILTGRKERS</sequence>
<keyword evidence="5" id="KW-0472">Membrane</keyword>
<keyword evidence="1" id="KW-0134">Cell wall</keyword>
<evidence type="ECO:0000313" key="9">
    <source>
        <dbReference type="EMBL" id="RSU13893.1"/>
    </source>
</evidence>